<name>A0ABU1RQ42_9GAMM</name>
<evidence type="ECO:0000256" key="1">
    <source>
        <dbReference type="ARBA" id="ARBA00022448"/>
    </source>
</evidence>
<keyword evidence="2" id="KW-0547">Nucleotide-binding</keyword>
<accession>A0ABU1RQ42</accession>
<evidence type="ECO:0000256" key="3">
    <source>
        <dbReference type="ARBA" id="ARBA00022840"/>
    </source>
</evidence>
<sequence length="385" mass="41991">MPAVTGRAGDRQYFIAGEMMASVQLDNVRKIYDNGQVAVHGASFEVADGELMVLVGPSGCGKSTLLRMIAGLEDITAGTLSIGERVVNEVVPKDRDIAMVFQSYALYPHMTVAENLAFGLKLRKYDKATIEKRVAAAAETLGLTLMMDKLPGQMSGGQRQRVALGRALVREPSVFLLDEPLSNLDAKLRHSVRTEIARLHRQLGTTMIYVTHDQVEAMTLGQRIVVMKDGEVQQIDTPMALYLKPANLFVATFIGSPKMNLLWGELQQRDGLRLVIAEGVELLLQPQPAMEAILQTYVGKQLTIGLRPEDMHLGPPGAGRLPAKVEVVEPVGNEAFLNLGCGGCDLVIRLPPYDLPVVGGQVHLGYVSERMHFFDPDSGIRVEPA</sequence>
<dbReference type="Pfam" id="PF17912">
    <property type="entry name" value="OB_MalK"/>
    <property type="match status" value="1"/>
</dbReference>
<dbReference type="PANTHER" id="PTHR43875">
    <property type="entry name" value="MALTODEXTRIN IMPORT ATP-BINDING PROTEIN MSMX"/>
    <property type="match status" value="1"/>
</dbReference>
<proteinExistence type="predicted"/>
<dbReference type="InterPro" id="IPR040582">
    <property type="entry name" value="OB_MalK-like"/>
</dbReference>
<dbReference type="InterPro" id="IPR017871">
    <property type="entry name" value="ABC_transporter-like_CS"/>
</dbReference>
<dbReference type="InterPro" id="IPR003439">
    <property type="entry name" value="ABC_transporter-like_ATP-bd"/>
</dbReference>
<dbReference type="GO" id="GO:0005524">
    <property type="term" value="F:ATP binding"/>
    <property type="evidence" value="ECO:0007669"/>
    <property type="project" value="UniProtKB-KW"/>
</dbReference>
<dbReference type="PROSITE" id="PS00211">
    <property type="entry name" value="ABC_TRANSPORTER_1"/>
    <property type="match status" value="1"/>
</dbReference>
<dbReference type="InterPro" id="IPR015855">
    <property type="entry name" value="ABC_transpr_MalK-like"/>
</dbReference>
<protein>
    <submittedName>
        <fullName evidence="5">Multiple sugar transport system ATP-binding protein</fullName>
    </submittedName>
</protein>
<dbReference type="InterPro" id="IPR012340">
    <property type="entry name" value="NA-bd_OB-fold"/>
</dbReference>
<dbReference type="PROSITE" id="PS50893">
    <property type="entry name" value="ABC_TRANSPORTER_2"/>
    <property type="match status" value="1"/>
</dbReference>
<dbReference type="Gene3D" id="2.40.50.100">
    <property type="match status" value="1"/>
</dbReference>
<dbReference type="PANTHER" id="PTHR43875:SF1">
    <property type="entry name" value="OSMOPROTECTIVE COMPOUNDS UPTAKE ATP-BINDING PROTEIN GGTA"/>
    <property type="match status" value="1"/>
</dbReference>
<dbReference type="InterPro" id="IPR003593">
    <property type="entry name" value="AAA+_ATPase"/>
</dbReference>
<dbReference type="Pfam" id="PF00005">
    <property type="entry name" value="ABC_tran"/>
    <property type="match status" value="1"/>
</dbReference>
<keyword evidence="5" id="KW-0762">Sugar transport</keyword>
<dbReference type="CDD" id="cd03301">
    <property type="entry name" value="ABC_MalK_N"/>
    <property type="match status" value="1"/>
</dbReference>
<comment type="caution">
    <text evidence="5">The sequence shown here is derived from an EMBL/GenBank/DDBJ whole genome shotgun (WGS) entry which is preliminary data.</text>
</comment>
<reference evidence="5 6" key="1">
    <citation type="submission" date="2023-07" db="EMBL/GenBank/DDBJ databases">
        <title>Sorghum-associated microbial communities from plants grown in Nebraska, USA.</title>
        <authorList>
            <person name="Schachtman D."/>
        </authorList>
    </citation>
    <scope>NUCLEOTIDE SEQUENCE [LARGE SCALE GENOMIC DNA]</scope>
    <source>
        <strain evidence="5 6">BE107</strain>
    </source>
</reference>
<dbReference type="InterPro" id="IPR027417">
    <property type="entry name" value="P-loop_NTPase"/>
</dbReference>
<dbReference type="InterPro" id="IPR008995">
    <property type="entry name" value="Mo/tungstate-bd_C_term_dom"/>
</dbReference>
<evidence type="ECO:0000313" key="5">
    <source>
        <dbReference type="EMBL" id="MDR6840893.1"/>
    </source>
</evidence>
<gene>
    <name evidence="5" type="ORF">J2W94_001157</name>
</gene>
<keyword evidence="3 5" id="KW-0067">ATP-binding</keyword>
<evidence type="ECO:0000313" key="6">
    <source>
        <dbReference type="Proteomes" id="UP001254759"/>
    </source>
</evidence>
<dbReference type="NCBIfam" id="NF008653">
    <property type="entry name" value="PRK11650.1"/>
    <property type="match status" value="1"/>
</dbReference>
<dbReference type="Gene3D" id="3.40.50.300">
    <property type="entry name" value="P-loop containing nucleotide triphosphate hydrolases"/>
    <property type="match status" value="1"/>
</dbReference>
<dbReference type="SUPFAM" id="SSF50331">
    <property type="entry name" value="MOP-like"/>
    <property type="match status" value="1"/>
</dbReference>
<dbReference type="Gene3D" id="2.40.50.140">
    <property type="entry name" value="Nucleic acid-binding proteins"/>
    <property type="match status" value="1"/>
</dbReference>
<dbReference type="EMBL" id="JAVDTT010000001">
    <property type="protein sequence ID" value="MDR6840893.1"/>
    <property type="molecule type" value="Genomic_DNA"/>
</dbReference>
<dbReference type="InterPro" id="IPR047641">
    <property type="entry name" value="ABC_transpr_MalK/UgpC-like"/>
</dbReference>
<keyword evidence="1" id="KW-0813">Transport</keyword>
<organism evidence="5 6">
    <name type="scientific">Pseudoxanthomonas sacheonensis</name>
    <dbReference type="NCBI Taxonomy" id="443615"/>
    <lineage>
        <taxon>Bacteria</taxon>
        <taxon>Pseudomonadati</taxon>
        <taxon>Pseudomonadota</taxon>
        <taxon>Gammaproteobacteria</taxon>
        <taxon>Lysobacterales</taxon>
        <taxon>Lysobacteraceae</taxon>
        <taxon>Pseudoxanthomonas</taxon>
    </lineage>
</organism>
<evidence type="ECO:0000256" key="2">
    <source>
        <dbReference type="ARBA" id="ARBA00022741"/>
    </source>
</evidence>
<dbReference type="SMART" id="SM00382">
    <property type="entry name" value="AAA"/>
    <property type="match status" value="1"/>
</dbReference>
<keyword evidence="6" id="KW-1185">Reference proteome</keyword>
<feature type="domain" description="ABC transporter" evidence="4">
    <location>
        <begin position="23"/>
        <end position="254"/>
    </location>
</feature>
<evidence type="ECO:0000259" key="4">
    <source>
        <dbReference type="PROSITE" id="PS50893"/>
    </source>
</evidence>
<dbReference type="SUPFAM" id="SSF52540">
    <property type="entry name" value="P-loop containing nucleoside triphosphate hydrolases"/>
    <property type="match status" value="1"/>
</dbReference>
<dbReference type="Proteomes" id="UP001254759">
    <property type="component" value="Unassembled WGS sequence"/>
</dbReference>